<protein>
    <submittedName>
        <fullName evidence="1">Uncharacterized protein</fullName>
    </submittedName>
</protein>
<gene>
    <name evidence="1" type="ORF">GXW79_00415</name>
</gene>
<reference evidence="1" key="1">
    <citation type="submission" date="2020-01" db="EMBL/GenBank/DDBJ databases">
        <authorList>
            <person name="Rat A."/>
        </authorList>
    </citation>
    <scope>NUCLEOTIDE SEQUENCE</scope>
    <source>
        <strain evidence="1">LMG 28251</strain>
    </source>
</reference>
<comment type="caution">
    <text evidence="1">The sequence shown here is derived from an EMBL/GenBank/DDBJ whole genome shotgun (WGS) entry which is preliminary data.</text>
</comment>
<sequence length="381" mass="42637">MDLNSVKARARKATGPLKVADPGSEYWGNRTNAGRSLPPYYLVYFLLVDLLNFRDLGRSEKIAFSIPIKINNTTLMIEYRKFGLGIFVKDSVDEVAADKAAKFIRAGVEAAQPYFESLASAAAKGSSLNVRNNAGELFERFTFFAECYASKIKEAEERKDERIRTKLPQTGSALSGYSITFPSYDLSREARWYGTAAIEAFFSWTEHVFILIAILQGKIATGDDIAIIAGIEWKEKFKKSLDISDALTKKFYDQLTLLRSQVRNFVAHGAFGKNGEALSFHSSVGAVPLILPSQRLKKKFIFGNGIDFLLPEAIKTIQDFISHMWSGDLSPAKIYIETGLPLILSYVINGRYNSAMISDETMEEFTHFLGRMVDDAANMDW</sequence>
<dbReference type="AlphaFoldDB" id="A0AAF1KQH3"/>
<keyword evidence="2" id="KW-1185">Reference proteome</keyword>
<evidence type="ECO:0000313" key="2">
    <source>
        <dbReference type="Proteomes" id="UP001196068"/>
    </source>
</evidence>
<reference evidence="1" key="2">
    <citation type="journal article" date="2021" name="Syst. Appl. Microbiol.">
        <title>Roseomonas hellenica sp. nov., isolated from roots of wild-growing Alkanna tinctoria.</title>
        <authorList>
            <person name="Rat A."/>
            <person name="Naranjo H.D."/>
            <person name="Lebbe L."/>
            <person name="Cnockaert M."/>
            <person name="Krigas N."/>
            <person name="Grigoriadou K."/>
            <person name="Maloupa E."/>
            <person name="Willems A."/>
        </authorList>
    </citation>
    <scope>NUCLEOTIDE SEQUENCE</scope>
    <source>
        <strain evidence="1">LMG 28251</strain>
    </source>
</reference>
<evidence type="ECO:0000313" key="1">
    <source>
        <dbReference type="EMBL" id="MBR0653532.1"/>
    </source>
</evidence>
<dbReference type="Proteomes" id="UP001196068">
    <property type="component" value="Unassembled WGS sequence"/>
</dbReference>
<proteinExistence type="predicted"/>
<name>A0AAF1KQH3_9PROT</name>
<dbReference type="EMBL" id="JAAEDH010000001">
    <property type="protein sequence ID" value="MBR0653532.1"/>
    <property type="molecule type" value="Genomic_DNA"/>
</dbReference>
<organism evidence="1 2">
    <name type="scientific">Plastoroseomonas arctica</name>
    <dbReference type="NCBI Taxonomy" id="1509237"/>
    <lineage>
        <taxon>Bacteria</taxon>
        <taxon>Pseudomonadati</taxon>
        <taxon>Pseudomonadota</taxon>
        <taxon>Alphaproteobacteria</taxon>
        <taxon>Acetobacterales</taxon>
        <taxon>Acetobacteraceae</taxon>
        <taxon>Plastoroseomonas</taxon>
    </lineage>
</organism>
<dbReference type="RefSeq" id="WP_211872235.1">
    <property type="nucleotide sequence ID" value="NZ_JAAEDH010000001.1"/>
</dbReference>
<accession>A0AAF1KQH3</accession>